<reference evidence="6" key="1">
    <citation type="journal article" date="2019" name="Int. J. Syst. Evol. Microbiol.">
        <title>The Global Catalogue of Microorganisms (GCM) 10K type strain sequencing project: providing services to taxonomists for standard genome sequencing and annotation.</title>
        <authorList>
            <consortium name="The Broad Institute Genomics Platform"/>
            <consortium name="The Broad Institute Genome Sequencing Center for Infectious Disease"/>
            <person name="Wu L."/>
            <person name="Ma J."/>
        </authorList>
    </citation>
    <scope>NUCLEOTIDE SEQUENCE [LARGE SCALE GENOMIC DNA]</scope>
    <source>
        <strain evidence="6">CGMCC-1.15741</strain>
    </source>
</reference>
<dbReference type="SUPFAM" id="SSF52540">
    <property type="entry name" value="P-loop containing nucleoside triphosphate hydrolases"/>
    <property type="match status" value="1"/>
</dbReference>
<dbReference type="SMART" id="SM00382">
    <property type="entry name" value="AAA"/>
    <property type="match status" value="1"/>
</dbReference>
<dbReference type="Proteomes" id="UP001596303">
    <property type="component" value="Unassembled WGS sequence"/>
</dbReference>
<keyword evidence="2" id="KW-0547">Nucleotide-binding</keyword>
<evidence type="ECO:0000313" key="5">
    <source>
        <dbReference type="EMBL" id="MFC6197622.1"/>
    </source>
</evidence>
<feature type="domain" description="ABC transporter" evidence="4">
    <location>
        <begin position="8"/>
        <end position="242"/>
    </location>
</feature>
<dbReference type="InterPro" id="IPR050763">
    <property type="entry name" value="ABC_transporter_ATP-binding"/>
</dbReference>
<dbReference type="PROSITE" id="PS50893">
    <property type="entry name" value="ABC_TRANSPORTER_2"/>
    <property type="match status" value="1"/>
</dbReference>
<name>A0ABW1S7H9_9PROT</name>
<evidence type="ECO:0000256" key="1">
    <source>
        <dbReference type="ARBA" id="ARBA00022448"/>
    </source>
</evidence>
<evidence type="ECO:0000256" key="2">
    <source>
        <dbReference type="ARBA" id="ARBA00022741"/>
    </source>
</evidence>
<dbReference type="RefSeq" id="WP_377377115.1">
    <property type="nucleotide sequence ID" value="NZ_JBHSSW010000005.1"/>
</dbReference>
<evidence type="ECO:0000256" key="3">
    <source>
        <dbReference type="ARBA" id="ARBA00022840"/>
    </source>
</evidence>
<keyword evidence="3 5" id="KW-0067">ATP-binding</keyword>
<keyword evidence="6" id="KW-1185">Reference proteome</keyword>
<dbReference type="InterPro" id="IPR003439">
    <property type="entry name" value="ABC_transporter-like_ATP-bd"/>
</dbReference>
<evidence type="ECO:0000259" key="4">
    <source>
        <dbReference type="PROSITE" id="PS50893"/>
    </source>
</evidence>
<organism evidence="5 6">
    <name type="scientific">Ponticaulis profundi</name>
    <dbReference type="NCBI Taxonomy" id="2665222"/>
    <lineage>
        <taxon>Bacteria</taxon>
        <taxon>Pseudomonadati</taxon>
        <taxon>Pseudomonadota</taxon>
        <taxon>Alphaproteobacteria</taxon>
        <taxon>Hyphomonadales</taxon>
        <taxon>Hyphomonadaceae</taxon>
        <taxon>Ponticaulis</taxon>
    </lineage>
</organism>
<dbReference type="InterPro" id="IPR003593">
    <property type="entry name" value="AAA+_ATPase"/>
</dbReference>
<proteinExistence type="predicted"/>
<gene>
    <name evidence="5" type="ORF">ACFQDM_06005</name>
</gene>
<dbReference type="PANTHER" id="PTHR42711:SF15">
    <property type="entry name" value="ABC-TYPE MULTIDRUG TRANSPORT SYSTEM, ATPASE COMPONENT"/>
    <property type="match status" value="1"/>
</dbReference>
<dbReference type="Pfam" id="PF00005">
    <property type="entry name" value="ABC_tran"/>
    <property type="match status" value="1"/>
</dbReference>
<dbReference type="GO" id="GO:0005524">
    <property type="term" value="F:ATP binding"/>
    <property type="evidence" value="ECO:0007669"/>
    <property type="project" value="UniProtKB-KW"/>
</dbReference>
<accession>A0ABW1S7H9</accession>
<dbReference type="InterPro" id="IPR017871">
    <property type="entry name" value="ABC_transporter-like_CS"/>
</dbReference>
<dbReference type="EMBL" id="JBHSSW010000005">
    <property type="protein sequence ID" value="MFC6197622.1"/>
    <property type="molecule type" value="Genomic_DNA"/>
</dbReference>
<keyword evidence="1" id="KW-0813">Transport</keyword>
<sequence>MNKPKFAIEAKQLEKTYKASGKLPAKQALKGIDLQIPAGSIFGLLGPNGAGKSTFINILSGLVTKTGGSASIWGMDIDARPREARSAIGVVPQEINMDPFFTPMEAMELQAGFYGVPKSQRRTEQILDAVGLLDKKDAYVRQLSGGMKRRLMVAKAMVHAPPVVILDEPTAGVDVELRRSLWEYVGELNKAGTTIILTTHYLEEAEELCDEIAIINHGEVIASEPTPQLLKRLDHRSLIIYPKDPLQVVPPALSGVDASIRPDGALAITFRSSETGIGRLIETVREANISIEDLETEDPDLEDVFVEMTKA</sequence>
<evidence type="ECO:0000313" key="6">
    <source>
        <dbReference type="Proteomes" id="UP001596303"/>
    </source>
</evidence>
<dbReference type="PANTHER" id="PTHR42711">
    <property type="entry name" value="ABC TRANSPORTER ATP-BINDING PROTEIN"/>
    <property type="match status" value="1"/>
</dbReference>
<protein>
    <submittedName>
        <fullName evidence="5">ABC transporter ATP-binding protein</fullName>
    </submittedName>
</protein>
<dbReference type="InterPro" id="IPR027417">
    <property type="entry name" value="P-loop_NTPase"/>
</dbReference>
<dbReference type="PROSITE" id="PS00211">
    <property type="entry name" value="ABC_TRANSPORTER_1"/>
    <property type="match status" value="1"/>
</dbReference>
<comment type="caution">
    <text evidence="5">The sequence shown here is derived from an EMBL/GenBank/DDBJ whole genome shotgun (WGS) entry which is preliminary data.</text>
</comment>
<dbReference type="Gene3D" id="3.40.50.300">
    <property type="entry name" value="P-loop containing nucleotide triphosphate hydrolases"/>
    <property type="match status" value="1"/>
</dbReference>